<protein>
    <submittedName>
        <fullName evidence="2">Uncharacterized protein</fullName>
    </submittedName>
</protein>
<keyword evidence="1" id="KW-0472">Membrane</keyword>
<feature type="transmembrane region" description="Helical" evidence="1">
    <location>
        <begin position="21"/>
        <end position="40"/>
    </location>
</feature>
<keyword evidence="1" id="KW-0812">Transmembrane</keyword>
<sequence length="466" mass="53335">MERESITLSQSPPPRRPRFALPIYTLTFLFVIFAGGGPSGPSHAGEWRLEGDLGFEVESVTETFSVPDTMIDTVHVDPDTPIEEQLESVRFRDHDALTDGLLRLELSYLNPVWDLSFQSRLATGSGRTREILECEMISNRPQTGRLILRNDFYGQSGGGESQDGFQNETSLSWHPPGLHDGWDLRWRNRWEHSKSWGDSISRVFNYDRARTGMRLRKNWGWSRELWLELEWGGKWLDESTVGSYNSLITRMGTELSMASNLPLSATYSFERRRYKGSNALTNSFREHILDLYITRRALGESHLESRMNFHYTDYDTTGTIFFDNVQCEGSILLRRHLFGDWSLKTGPGGGWLTQVESGGAGSYQTAYLQLEVSYEPIRHGWFNATTRWGRRDYTEASSSQIIVFEGYNLSLARSDYTFASLSLLGDVELGWGLSIEGFLQYDLEWHDSADDDFKLSTLTLRIARDL</sequence>
<dbReference type="Proteomes" id="UP000777784">
    <property type="component" value="Unassembled WGS sequence"/>
</dbReference>
<organism evidence="2 3">
    <name type="scientific">Eiseniibacteriota bacterium</name>
    <dbReference type="NCBI Taxonomy" id="2212470"/>
    <lineage>
        <taxon>Bacteria</taxon>
        <taxon>Candidatus Eiseniibacteriota</taxon>
    </lineage>
</organism>
<comment type="caution">
    <text evidence="2">The sequence shown here is derived from an EMBL/GenBank/DDBJ whole genome shotgun (WGS) entry which is preliminary data.</text>
</comment>
<accession>A0A948RTJ0</accession>
<dbReference type="AlphaFoldDB" id="A0A948RTJ0"/>
<dbReference type="EMBL" id="JAHJDP010000004">
    <property type="protein sequence ID" value="MBU2689459.1"/>
    <property type="molecule type" value="Genomic_DNA"/>
</dbReference>
<gene>
    <name evidence="2" type="ORF">KJ970_00900</name>
</gene>
<name>A0A948RTJ0_UNCEI</name>
<keyword evidence="1" id="KW-1133">Transmembrane helix</keyword>
<evidence type="ECO:0000256" key="1">
    <source>
        <dbReference type="SAM" id="Phobius"/>
    </source>
</evidence>
<proteinExistence type="predicted"/>
<reference evidence="2" key="1">
    <citation type="submission" date="2021-05" db="EMBL/GenBank/DDBJ databases">
        <title>Energy efficiency and biological interactions define the core microbiome of deep oligotrophic groundwater.</title>
        <authorList>
            <person name="Mehrshad M."/>
            <person name="Lopez-Fernandez M."/>
            <person name="Bell E."/>
            <person name="Bernier-Latmani R."/>
            <person name="Bertilsson S."/>
            <person name="Dopson M."/>
        </authorList>
    </citation>
    <scope>NUCLEOTIDE SEQUENCE</scope>
    <source>
        <strain evidence="2">Modern_marine.mb.64</strain>
    </source>
</reference>
<evidence type="ECO:0000313" key="2">
    <source>
        <dbReference type="EMBL" id="MBU2689459.1"/>
    </source>
</evidence>
<evidence type="ECO:0000313" key="3">
    <source>
        <dbReference type="Proteomes" id="UP000777784"/>
    </source>
</evidence>